<keyword evidence="3" id="KW-1185">Reference proteome</keyword>
<dbReference type="Proteomes" id="UP001632038">
    <property type="component" value="Unassembled WGS sequence"/>
</dbReference>
<dbReference type="AlphaFoldDB" id="A0ABD3C7C1"/>
<dbReference type="InterPro" id="IPR051761">
    <property type="entry name" value="MLP-like_ligand-binding"/>
</dbReference>
<gene>
    <name evidence="2" type="ORF">CASFOL_030921</name>
</gene>
<dbReference type="InterPro" id="IPR023393">
    <property type="entry name" value="START-like_dom_sf"/>
</dbReference>
<protein>
    <recommendedName>
        <fullName evidence="1">Bet v I/Major latex protein domain-containing protein</fullName>
    </recommendedName>
</protein>
<proteinExistence type="predicted"/>
<evidence type="ECO:0000313" key="2">
    <source>
        <dbReference type="EMBL" id="KAL3625467.1"/>
    </source>
</evidence>
<dbReference type="Pfam" id="PF00407">
    <property type="entry name" value="Bet_v_1"/>
    <property type="match status" value="1"/>
</dbReference>
<dbReference type="CDD" id="cd07816">
    <property type="entry name" value="Bet_v1-like"/>
    <property type="match status" value="1"/>
</dbReference>
<dbReference type="EMBL" id="JAVIJP010000052">
    <property type="protein sequence ID" value="KAL3625467.1"/>
    <property type="molecule type" value="Genomic_DNA"/>
</dbReference>
<dbReference type="SMART" id="SM01037">
    <property type="entry name" value="Bet_v_1"/>
    <property type="match status" value="1"/>
</dbReference>
<evidence type="ECO:0000313" key="3">
    <source>
        <dbReference type="Proteomes" id="UP001632038"/>
    </source>
</evidence>
<comment type="caution">
    <text evidence="2">The sequence shown here is derived from an EMBL/GenBank/DDBJ whole genome shotgun (WGS) entry which is preliminary data.</text>
</comment>
<sequence length="151" mass="17289">MGLTGKLVAAIEFKAGGDVYHEMFRHKPHHISIASPARVHRFDLHEGELGHAGSIISWTYTHDGKQKIAKQLIQTINEEKKLIEFKMLEGDLMEEYKDFLITLHVETKDNIDLVTWTLEYETLNEDVGHPISLLAFFIELTKDIETHHAGN</sequence>
<organism evidence="2 3">
    <name type="scientific">Castilleja foliolosa</name>
    <dbReference type="NCBI Taxonomy" id="1961234"/>
    <lineage>
        <taxon>Eukaryota</taxon>
        <taxon>Viridiplantae</taxon>
        <taxon>Streptophyta</taxon>
        <taxon>Embryophyta</taxon>
        <taxon>Tracheophyta</taxon>
        <taxon>Spermatophyta</taxon>
        <taxon>Magnoliopsida</taxon>
        <taxon>eudicotyledons</taxon>
        <taxon>Gunneridae</taxon>
        <taxon>Pentapetalae</taxon>
        <taxon>asterids</taxon>
        <taxon>lamiids</taxon>
        <taxon>Lamiales</taxon>
        <taxon>Orobanchaceae</taxon>
        <taxon>Pedicularideae</taxon>
        <taxon>Castillejinae</taxon>
        <taxon>Castilleja</taxon>
    </lineage>
</organism>
<dbReference type="Gene3D" id="3.30.530.20">
    <property type="match status" value="1"/>
</dbReference>
<name>A0ABD3C7C1_9LAMI</name>
<reference evidence="3" key="1">
    <citation type="journal article" date="2024" name="IScience">
        <title>Strigolactones Initiate the Formation of Haustorium-like Structures in Castilleja.</title>
        <authorList>
            <person name="Buerger M."/>
            <person name="Peterson D."/>
            <person name="Chory J."/>
        </authorList>
    </citation>
    <scope>NUCLEOTIDE SEQUENCE [LARGE SCALE GENOMIC DNA]</scope>
</reference>
<feature type="domain" description="Bet v I/Major latex protein" evidence="1">
    <location>
        <begin position="2"/>
        <end position="151"/>
    </location>
</feature>
<evidence type="ECO:0000259" key="1">
    <source>
        <dbReference type="SMART" id="SM01037"/>
    </source>
</evidence>
<dbReference type="SUPFAM" id="SSF55961">
    <property type="entry name" value="Bet v1-like"/>
    <property type="match status" value="1"/>
</dbReference>
<accession>A0ABD3C7C1</accession>
<dbReference type="PANTHER" id="PTHR31907">
    <property type="entry name" value="MLP-LIKE PROTEIN 423"/>
    <property type="match status" value="1"/>
</dbReference>
<dbReference type="InterPro" id="IPR000916">
    <property type="entry name" value="Bet_v_I/MLP"/>
</dbReference>